<evidence type="ECO:0000256" key="3">
    <source>
        <dbReference type="ARBA" id="ARBA00023136"/>
    </source>
</evidence>
<evidence type="ECO:0000256" key="2">
    <source>
        <dbReference type="ARBA" id="ARBA00022989"/>
    </source>
</evidence>
<evidence type="ECO:0000313" key="6">
    <source>
        <dbReference type="Proteomes" id="UP001301869"/>
    </source>
</evidence>
<feature type="transmembrane region" description="Helical" evidence="4">
    <location>
        <begin position="281"/>
        <end position="300"/>
    </location>
</feature>
<reference evidence="5 6" key="1">
    <citation type="submission" date="2023-03" db="EMBL/GenBank/DDBJ databases">
        <title>Halomonas sp. nov., isolated from Korean tranditional fermented seafood 'Jeotgal'.</title>
        <authorList>
            <person name="Kim B."/>
            <person name="Shin N.-R."/>
        </authorList>
    </citation>
    <scope>NUCLEOTIDE SEQUENCE [LARGE SCALE GENOMIC DNA]</scope>
    <source>
        <strain evidence="5 6">SG2L-4</strain>
    </source>
</reference>
<dbReference type="Proteomes" id="UP001301869">
    <property type="component" value="Chromosome"/>
</dbReference>
<feature type="transmembrane region" description="Helical" evidence="4">
    <location>
        <begin position="43"/>
        <end position="65"/>
    </location>
</feature>
<dbReference type="EMBL" id="CP119391">
    <property type="protein sequence ID" value="WNK19784.1"/>
    <property type="molecule type" value="Genomic_DNA"/>
</dbReference>
<feature type="transmembrane region" description="Helical" evidence="4">
    <location>
        <begin position="215"/>
        <end position="237"/>
    </location>
</feature>
<evidence type="ECO:0000256" key="1">
    <source>
        <dbReference type="ARBA" id="ARBA00022692"/>
    </source>
</evidence>
<feature type="transmembrane region" description="Helical" evidence="4">
    <location>
        <begin position="370"/>
        <end position="390"/>
    </location>
</feature>
<feature type="transmembrane region" description="Helical" evidence="4">
    <location>
        <begin position="101"/>
        <end position="122"/>
    </location>
</feature>
<feature type="transmembrane region" description="Helical" evidence="4">
    <location>
        <begin position="339"/>
        <end position="358"/>
    </location>
</feature>
<sequence length="402" mass="41055">MSTSIHRSAAGKGLLLAGILLIAANLRAPFTGLPPLLGFLEDAFSLGTTAASALTTVPLLAFAAVSPFSARVARALGLERALFLAMGVVAAGIALRSVGPLWSLYAGTGLIGMGIAVGNVLLPSLLKRDFPYHIAALTGAYALSMGVAAALLSGLAVPMADRWGWSGSLAAFIVLPLAALVVWATQLKAPVRQPAAAAGPQTPPAAGIPIWRAGLAWQVTLFFGLNSTIYYIGIGWLPAILTEAGMSPERAGSVHGVLQFATAVPGLVLGLVLRHIYDQRLPAAGSALMSAVALAGFIIAPQLALLWSSLFGLGTGSGIIMGLSFIGLRTGSAQQAASLSGMAQSIGYSLAAAGPPAMGLLHDALGSWQVPLGICVMLALVIAAMGMLAGRDRRIEKVCRLR</sequence>
<proteinExistence type="predicted"/>
<dbReference type="Gene3D" id="1.20.1250.20">
    <property type="entry name" value="MFS general substrate transporter like domains"/>
    <property type="match status" value="1"/>
</dbReference>
<evidence type="ECO:0000313" key="5">
    <source>
        <dbReference type="EMBL" id="WNK19784.1"/>
    </source>
</evidence>
<dbReference type="PANTHER" id="PTHR23523:SF2">
    <property type="entry name" value="2-NITROIMIDAZOLE TRANSPORTER"/>
    <property type="match status" value="1"/>
</dbReference>
<accession>A0ABY9YY23</accession>
<dbReference type="InterPro" id="IPR011701">
    <property type="entry name" value="MFS"/>
</dbReference>
<feature type="transmembrane region" description="Helical" evidence="4">
    <location>
        <begin position="306"/>
        <end position="327"/>
    </location>
</feature>
<feature type="transmembrane region" description="Helical" evidence="4">
    <location>
        <begin position="163"/>
        <end position="184"/>
    </location>
</feature>
<evidence type="ECO:0000256" key="4">
    <source>
        <dbReference type="SAM" id="Phobius"/>
    </source>
</evidence>
<dbReference type="RefSeq" id="WP_311883212.1">
    <property type="nucleotide sequence ID" value="NZ_CP119391.1"/>
</dbReference>
<name>A0ABY9YY23_9GAMM</name>
<dbReference type="SUPFAM" id="SSF103473">
    <property type="entry name" value="MFS general substrate transporter"/>
    <property type="match status" value="1"/>
</dbReference>
<keyword evidence="2 4" id="KW-1133">Transmembrane helix</keyword>
<feature type="transmembrane region" description="Helical" evidence="4">
    <location>
        <begin position="77"/>
        <end position="95"/>
    </location>
</feature>
<keyword evidence="3 4" id="KW-0472">Membrane</keyword>
<organism evidence="5 6">
    <name type="scientific">Halomonas piscis</name>
    <dbReference type="NCBI Taxonomy" id="3031727"/>
    <lineage>
        <taxon>Bacteria</taxon>
        <taxon>Pseudomonadati</taxon>
        <taxon>Pseudomonadota</taxon>
        <taxon>Gammaproteobacteria</taxon>
        <taxon>Oceanospirillales</taxon>
        <taxon>Halomonadaceae</taxon>
        <taxon>Halomonas</taxon>
    </lineage>
</organism>
<dbReference type="Pfam" id="PF07690">
    <property type="entry name" value="MFS_1"/>
    <property type="match status" value="1"/>
</dbReference>
<keyword evidence="6" id="KW-1185">Reference proteome</keyword>
<dbReference type="InterPro" id="IPR052524">
    <property type="entry name" value="MFS_Cyanate_Porter"/>
</dbReference>
<gene>
    <name evidence="5" type="ORF">P1P91_13260</name>
</gene>
<feature type="transmembrane region" description="Helical" evidence="4">
    <location>
        <begin position="257"/>
        <end position="274"/>
    </location>
</feature>
<dbReference type="PANTHER" id="PTHR23523">
    <property type="match status" value="1"/>
</dbReference>
<keyword evidence="1 4" id="KW-0812">Transmembrane</keyword>
<protein>
    <submittedName>
        <fullName evidence="5">MFS transporter</fullName>
    </submittedName>
</protein>
<feature type="transmembrane region" description="Helical" evidence="4">
    <location>
        <begin position="134"/>
        <end position="157"/>
    </location>
</feature>
<dbReference type="InterPro" id="IPR036259">
    <property type="entry name" value="MFS_trans_sf"/>
</dbReference>